<accession>A0A397TQP6</accession>
<dbReference type="EMBL" id="QKWP01004211">
    <property type="protein sequence ID" value="RIB00445.1"/>
    <property type="molecule type" value="Genomic_DNA"/>
</dbReference>
<dbReference type="OrthoDB" id="2419474at2759"/>
<keyword evidence="2" id="KW-1185">Reference proteome</keyword>
<dbReference type="Proteomes" id="UP000266673">
    <property type="component" value="Unassembled WGS sequence"/>
</dbReference>
<proteinExistence type="predicted"/>
<gene>
    <name evidence="1" type="ORF">C2G38_2150866</name>
</gene>
<evidence type="ECO:0000313" key="2">
    <source>
        <dbReference type="Proteomes" id="UP000266673"/>
    </source>
</evidence>
<name>A0A397TQP6_9GLOM</name>
<evidence type="ECO:0000313" key="1">
    <source>
        <dbReference type="EMBL" id="RIB00445.1"/>
    </source>
</evidence>
<dbReference type="AlphaFoldDB" id="A0A397TQP6"/>
<organism evidence="1 2">
    <name type="scientific">Gigaspora rosea</name>
    <dbReference type="NCBI Taxonomy" id="44941"/>
    <lineage>
        <taxon>Eukaryota</taxon>
        <taxon>Fungi</taxon>
        <taxon>Fungi incertae sedis</taxon>
        <taxon>Mucoromycota</taxon>
        <taxon>Glomeromycotina</taxon>
        <taxon>Glomeromycetes</taxon>
        <taxon>Diversisporales</taxon>
        <taxon>Gigasporaceae</taxon>
        <taxon>Gigaspora</taxon>
    </lineage>
</organism>
<comment type="caution">
    <text evidence="1">The sequence shown here is derived from an EMBL/GenBank/DDBJ whole genome shotgun (WGS) entry which is preliminary data.</text>
</comment>
<sequence length="285" mass="32080">MSLEQQLCIRVILRNGTVKEIDPDLKLDPINYCLLNNTNTKYEIKKNNNIIVYLNDKNNNTITYVNATDSSDSSDPTSYMEWGAVIDWDGKTRSLVPFPGFWINSTIQPNANNKFGFIRFNFDVMFGSLCQYSSDDSGNLTVMSKTIGYVLDQPLTIMSTLNNGYLAFFNVDDNNSLLPRELYVRIISYNDSKVIQGTYVYQIPQPNMIINSVCCDSTLFYIDCIVSVNSNNTTRYILIHLSQSGLPSFLGGEIDNLPNVTGLSHKGWRAKTMPFGGYILGLTVL</sequence>
<protein>
    <submittedName>
        <fullName evidence="1">Uncharacterized protein</fullName>
    </submittedName>
</protein>
<reference evidence="1 2" key="1">
    <citation type="submission" date="2018-06" db="EMBL/GenBank/DDBJ databases">
        <title>Comparative genomics reveals the genomic features of Rhizophagus irregularis, R. cerebriforme, R. diaphanum and Gigaspora rosea, and their symbiotic lifestyle signature.</title>
        <authorList>
            <person name="Morin E."/>
            <person name="San Clemente H."/>
            <person name="Chen E.C.H."/>
            <person name="De La Providencia I."/>
            <person name="Hainaut M."/>
            <person name="Kuo A."/>
            <person name="Kohler A."/>
            <person name="Murat C."/>
            <person name="Tang N."/>
            <person name="Roy S."/>
            <person name="Loubradou J."/>
            <person name="Henrissat B."/>
            <person name="Grigoriev I.V."/>
            <person name="Corradi N."/>
            <person name="Roux C."/>
            <person name="Martin F.M."/>
        </authorList>
    </citation>
    <scope>NUCLEOTIDE SEQUENCE [LARGE SCALE GENOMIC DNA]</scope>
    <source>
        <strain evidence="1 2">DAOM 194757</strain>
    </source>
</reference>